<evidence type="ECO:0000256" key="4">
    <source>
        <dbReference type="ARBA" id="ARBA00023186"/>
    </source>
</evidence>
<proteinExistence type="inferred from homology"/>
<feature type="region of interest" description="Disordered" evidence="6">
    <location>
        <begin position="166"/>
        <end position="249"/>
    </location>
</feature>
<dbReference type="SMART" id="SM01069">
    <property type="entry name" value="CDC37_C"/>
    <property type="match status" value="1"/>
</dbReference>
<dbReference type="Proteomes" id="UP000277580">
    <property type="component" value="Unassembled WGS sequence"/>
</dbReference>
<evidence type="ECO:0000256" key="3">
    <source>
        <dbReference type="ARBA" id="ARBA00022490"/>
    </source>
</evidence>
<dbReference type="InterPro" id="IPR004918">
    <property type="entry name" value="Cdc37"/>
</dbReference>
<dbReference type="SMART" id="SM01070">
    <property type="entry name" value="CDC37_M"/>
    <property type="match status" value="1"/>
</dbReference>
<reference evidence="10 11" key="1">
    <citation type="journal article" date="2018" name="Nat. Ecol. Evol.">
        <title>Pezizomycetes genomes reveal the molecular basis of ectomycorrhizal truffle lifestyle.</title>
        <authorList>
            <person name="Murat C."/>
            <person name="Payen T."/>
            <person name="Noel B."/>
            <person name="Kuo A."/>
            <person name="Morin E."/>
            <person name="Chen J."/>
            <person name="Kohler A."/>
            <person name="Krizsan K."/>
            <person name="Balestrini R."/>
            <person name="Da Silva C."/>
            <person name="Montanini B."/>
            <person name="Hainaut M."/>
            <person name="Levati E."/>
            <person name="Barry K.W."/>
            <person name="Belfiori B."/>
            <person name="Cichocki N."/>
            <person name="Clum A."/>
            <person name="Dockter R.B."/>
            <person name="Fauchery L."/>
            <person name="Guy J."/>
            <person name="Iotti M."/>
            <person name="Le Tacon F."/>
            <person name="Lindquist E.A."/>
            <person name="Lipzen A."/>
            <person name="Malagnac F."/>
            <person name="Mello A."/>
            <person name="Molinier V."/>
            <person name="Miyauchi S."/>
            <person name="Poulain J."/>
            <person name="Riccioni C."/>
            <person name="Rubini A."/>
            <person name="Sitrit Y."/>
            <person name="Splivallo R."/>
            <person name="Traeger S."/>
            <person name="Wang M."/>
            <person name="Zifcakova L."/>
            <person name="Wipf D."/>
            <person name="Zambonelli A."/>
            <person name="Paolocci F."/>
            <person name="Nowrousian M."/>
            <person name="Ottonello S."/>
            <person name="Baldrian P."/>
            <person name="Spatafora J.W."/>
            <person name="Henrissat B."/>
            <person name="Nagy L.G."/>
            <person name="Aury J.M."/>
            <person name="Wincker P."/>
            <person name="Grigoriev I.V."/>
            <person name="Bonfante P."/>
            <person name="Martin F.M."/>
        </authorList>
    </citation>
    <scope>NUCLEOTIDE SEQUENCE [LARGE SCALE GENOMIC DNA]</scope>
    <source>
        <strain evidence="10 11">CCBAS932</strain>
    </source>
</reference>
<keyword evidence="11" id="KW-1185">Reference proteome</keyword>
<dbReference type="SUPFAM" id="SSF101391">
    <property type="entry name" value="Hsp90 co-chaperone CDC37"/>
    <property type="match status" value="1"/>
</dbReference>
<evidence type="ECO:0000256" key="6">
    <source>
        <dbReference type="SAM" id="MobiDB-lite"/>
    </source>
</evidence>
<organism evidence="10 11">
    <name type="scientific">Morchella conica CCBAS932</name>
    <dbReference type="NCBI Taxonomy" id="1392247"/>
    <lineage>
        <taxon>Eukaryota</taxon>
        <taxon>Fungi</taxon>
        <taxon>Dikarya</taxon>
        <taxon>Ascomycota</taxon>
        <taxon>Pezizomycotina</taxon>
        <taxon>Pezizomycetes</taxon>
        <taxon>Pezizales</taxon>
        <taxon>Morchellaceae</taxon>
        <taxon>Morchella</taxon>
    </lineage>
</organism>
<feature type="compositionally biased region" description="Polar residues" evidence="6">
    <location>
        <begin position="477"/>
        <end position="491"/>
    </location>
</feature>
<evidence type="ECO:0000256" key="5">
    <source>
        <dbReference type="ARBA" id="ARBA00031396"/>
    </source>
</evidence>
<dbReference type="InParanoid" id="A0A3N4KEG1"/>
<dbReference type="InterPro" id="IPR013855">
    <property type="entry name" value="Cdc37_N_dom"/>
</dbReference>
<protein>
    <recommendedName>
        <fullName evidence="5">Hsp90 chaperone protein kinase-targeting subunit</fullName>
    </recommendedName>
</protein>
<keyword evidence="4" id="KW-0143">Chaperone</keyword>
<sequence>MVLDYSKWDKIELSDDSDIEVHPNVDKRSFINAKRRQIHETRAVRKQNITNIRMELSMNDVLLKRLTKLISTLESSSTSKSPEEVVLQALVDISSEEGEQKTPPLPLNTPTYAQMMASLVDSIKKEIDQESPVDRAKAFLDKLKGHKVKLTEVYAQSSKRLAELEKEESSKITSDQLHDGFSAGHVNKSVPFPAASEKKKKTSQKVHAVEQLNPGAKPLGSRNDSTSSGAEADLEESAEDDNEDHIEPTRLGREFAKIKIGDYRQCMEYVSRNPAVVAERETDGLLIEAFNAQIEGKDEYAKQCVHQALLLQYCRQLGRDGVALFFKRITTPNHQAQKVFHEDVSTTYLRIRERARTMAEERNNQAAGVEQIQLHAVDPNTQITIAVPSADSEDPEIQGSRKIFESFPPGLQRALESGSLDEVNKVLGKMSVEEAEEIVGLLGEGGMLSLESQIIDATTEEGKEKLKQIEEDERQARANNSDSTDGTTTATEADIKGKAIAVNVLHPLGKYCNRLPA</sequence>
<evidence type="ECO:0000256" key="1">
    <source>
        <dbReference type="ARBA" id="ARBA00004496"/>
    </source>
</evidence>
<feature type="region of interest" description="Disordered" evidence="6">
    <location>
        <begin position="472"/>
        <end position="493"/>
    </location>
</feature>
<name>A0A3N4KEG1_9PEZI</name>
<dbReference type="PANTHER" id="PTHR12800:SF4">
    <property type="entry name" value="HSP90 CO-CHAPERONE CDC37"/>
    <property type="match status" value="1"/>
</dbReference>
<comment type="subcellular location">
    <subcellularLocation>
        <location evidence="1">Cytoplasm</location>
    </subcellularLocation>
</comment>
<dbReference type="Pfam" id="PF08564">
    <property type="entry name" value="CDC37_C"/>
    <property type="match status" value="1"/>
</dbReference>
<dbReference type="GO" id="GO:0050821">
    <property type="term" value="P:protein stabilization"/>
    <property type="evidence" value="ECO:0007669"/>
    <property type="project" value="TreeGrafter"/>
</dbReference>
<evidence type="ECO:0000256" key="2">
    <source>
        <dbReference type="ARBA" id="ARBA00006222"/>
    </source>
</evidence>
<dbReference type="PANTHER" id="PTHR12800">
    <property type="entry name" value="CDC37-RELATED"/>
    <property type="match status" value="1"/>
</dbReference>
<keyword evidence="10" id="KW-0132">Cell division</keyword>
<feature type="domain" description="Cdc37 N-terminal" evidence="9">
    <location>
        <begin position="2"/>
        <end position="184"/>
    </location>
</feature>
<dbReference type="GO" id="GO:0051301">
    <property type="term" value="P:cell division"/>
    <property type="evidence" value="ECO:0007669"/>
    <property type="project" value="UniProtKB-KW"/>
</dbReference>
<evidence type="ECO:0000259" key="8">
    <source>
        <dbReference type="SMART" id="SM01070"/>
    </source>
</evidence>
<evidence type="ECO:0000313" key="10">
    <source>
        <dbReference type="EMBL" id="RPB08877.1"/>
    </source>
</evidence>
<dbReference type="OrthoDB" id="440202at2759"/>
<gene>
    <name evidence="10" type="ORF">P167DRAFT_560339</name>
</gene>
<dbReference type="GO" id="GO:0006457">
    <property type="term" value="P:protein folding"/>
    <property type="evidence" value="ECO:0007669"/>
    <property type="project" value="TreeGrafter"/>
</dbReference>
<dbReference type="Pfam" id="PF03234">
    <property type="entry name" value="CDC37_N"/>
    <property type="match status" value="1"/>
</dbReference>
<dbReference type="GO" id="GO:0019901">
    <property type="term" value="F:protein kinase binding"/>
    <property type="evidence" value="ECO:0007669"/>
    <property type="project" value="InterPro"/>
</dbReference>
<dbReference type="SMART" id="SM01071">
    <property type="entry name" value="CDC37_N"/>
    <property type="match status" value="1"/>
</dbReference>
<evidence type="ECO:0000259" key="7">
    <source>
        <dbReference type="SMART" id="SM01069"/>
    </source>
</evidence>
<dbReference type="GO" id="GO:0051082">
    <property type="term" value="F:unfolded protein binding"/>
    <property type="evidence" value="ECO:0007669"/>
    <property type="project" value="TreeGrafter"/>
</dbReference>
<dbReference type="InterPro" id="IPR038189">
    <property type="entry name" value="Cdc37_Hsp90-bd_sf"/>
</dbReference>
<dbReference type="FunFam" id="1.20.58.610:FF:000002">
    <property type="entry name" value="Hsp90 co-chaperone Cdc37, putative"/>
    <property type="match status" value="1"/>
</dbReference>
<comment type="similarity">
    <text evidence="2">Belongs to the CDC37 family.</text>
</comment>
<dbReference type="Pfam" id="PF08565">
    <property type="entry name" value="CDC37_M"/>
    <property type="match status" value="1"/>
</dbReference>
<keyword evidence="3" id="KW-0963">Cytoplasm</keyword>
<feature type="domain" description="Cdc37 C-terminal" evidence="7">
    <location>
        <begin position="385"/>
        <end position="484"/>
    </location>
</feature>
<dbReference type="GO" id="GO:0051087">
    <property type="term" value="F:protein-folding chaperone binding"/>
    <property type="evidence" value="ECO:0007669"/>
    <property type="project" value="TreeGrafter"/>
</dbReference>
<dbReference type="InterPro" id="IPR013874">
    <property type="entry name" value="Cdc37_Hsp90-bd"/>
</dbReference>
<dbReference type="GO" id="GO:0005737">
    <property type="term" value="C:cytoplasm"/>
    <property type="evidence" value="ECO:0007669"/>
    <property type="project" value="UniProtKB-SubCell"/>
</dbReference>
<dbReference type="STRING" id="1392247.A0A3N4KEG1"/>
<accession>A0A3N4KEG1</accession>
<evidence type="ECO:0000259" key="9">
    <source>
        <dbReference type="SMART" id="SM01071"/>
    </source>
</evidence>
<feature type="domain" description="Cdc37 Hsp90 binding" evidence="8">
    <location>
        <begin position="187"/>
        <end position="370"/>
    </location>
</feature>
<feature type="compositionally biased region" description="Acidic residues" evidence="6">
    <location>
        <begin position="232"/>
        <end position="244"/>
    </location>
</feature>
<dbReference type="GO" id="GO:0031072">
    <property type="term" value="F:heat shock protein binding"/>
    <property type="evidence" value="ECO:0007669"/>
    <property type="project" value="TreeGrafter"/>
</dbReference>
<dbReference type="EMBL" id="ML119157">
    <property type="protein sequence ID" value="RPB08877.1"/>
    <property type="molecule type" value="Genomic_DNA"/>
</dbReference>
<dbReference type="InterPro" id="IPR013873">
    <property type="entry name" value="Cdc37_C"/>
</dbReference>
<keyword evidence="10" id="KW-0131">Cell cycle</keyword>
<dbReference type="AlphaFoldDB" id="A0A3N4KEG1"/>
<dbReference type="FunCoup" id="A0A3N4KEG1">
    <property type="interactions" value="437"/>
</dbReference>
<dbReference type="Gene3D" id="1.20.58.610">
    <property type="entry name" value="Cdc37, Hsp90 binding domain"/>
    <property type="match status" value="1"/>
</dbReference>
<evidence type="ECO:0000313" key="11">
    <source>
        <dbReference type="Proteomes" id="UP000277580"/>
    </source>
</evidence>